<dbReference type="Gene3D" id="6.10.250.690">
    <property type="match status" value="1"/>
</dbReference>
<dbReference type="CDD" id="cd00383">
    <property type="entry name" value="trans_reg_C"/>
    <property type="match status" value="1"/>
</dbReference>
<keyword evidence="4" id="KW-0805">Transcription regulation</keyword>
<evidence type="ECO:0000259" key="10">
    <source>
        <dbReference type="PROSITE" id="PS50110"/>
    </source>
</evidence>
<dbReference type="AlphaFoldDB" id="A0AAW3JRK5"/>
<feature type="modified residue" description="4-aspartylphosphate" evidence="8">
    <location>
        <position position="52"/>
    </location>
</feature>
<dbReference type="SMART" id="SM00862">
    <property type="entry name" value="Trans_reg_C"/>
    <property type="match status" value="1"/>
</dbReference>
<dbReference type="CDD" id="cd17574">
    <property type="entry name" value="REC_OmpR"/>
    <property type="match status" value="1"/>
</dbReference>
<protein>
    <recommendedName>
        <fullName evidence="1">Stage 0 sporulation protein A homolog</fullName>
    </recommendedName>
</protein>
<dbReference type="SUPFAM" id="SSF46894">
    <property type="entry name" value="C-terminal effector domain of the bipartite response regulators"/>
    <property type="match status" value="1"/>
</dbReference>
<comment type="function">
    <text evidence="7">May play the central regulatory role in sporulation. It may be an element of the effector pathway responsible for the activation of sporulation genes in response to nutritional stress. Spo0A may act in concert with spo0H (a sigma factor) to control the expression of some genes that are critical to the sporulation process.</text>
</comment>
<evidence type="ECO:0000313" key="13">
    <source>
        <dbReference type="Proteomes" id="UP000050833"/>
    </source>
</evidence>
<comment type="caution">
    <text evidence="12">The sequence shown here is derived from an EMBL/GenBank/DDBJ whole genome shotgun (WGS) entry which is preliminary data.</text>
</comment>
<dbReference type="SMART" id="SM00448">
    <property type="entry name" value="REC"/>
    <property type="match status" value="1"/>
</dbReference>
<evidence type="ECO:0000259" key="11">
    <source>
        <dbReference type="PROSITE" id="PS51755"/>
    </source>
</evidence>
<dbReference type="InterPro" id="IPR011006">
    <property type="entry name" value="CheY-like_superfamily"/>
</dbReference>
<keyword evidence="2 8" id="KW-0597">Phosphoprotein</keyword>
<dbReference type="FunFam" id="3.40.50.2300:FF:000001">
    <property type="entry name" value="DNA-binding response regulator PhoB"/>
    <property type="match status" value="1"/>
</dbReference>
<dbReference type="PROSITE" id="PS51755">
    <property type="entry name" value="OMPR_PHOB"/>
    <property type="match status" value="1"/>
</dbReference>
<keyword evidence="5 9" id="KW-0238">DNA-binding</keyword>
<dbReference type="Gene3D" id="1.10.10.10">
    <property type="entry name" value="Winged helix-like DNA-binding domain superfamily/Winged helix DNA-binding domain"/>
    <property type="match status" value="1"/>
</dbReference>
<dbReference type="SUPFAM" id="SSF52172">
    <property type="entry name" value="CheY-like"/>
    <property type="match status" value="1"/>
</dbReference>
<dbReference type="InterPro" id="IPR001789">
    <property type="entry name" value="Sig_transdc_resp-reg_receiver"/>
</dbReference>
<evidence type="ECO:0000256" key="9">
    <source>
        <dbReference type="PROSITE-ProRule" id="PRU01091"/>
    </source>
</evidence>
<evidence type="ECO:0000256" key="6">
    <source>
        <dbReference type="ARBA" id="ARBA00023163"/>
    </source>
</evidence>
<evidence type="ECO:0000256" key="5">
    <source>
        <dbReference type="ARBA" id="ARBA00023125"/>
    </source>
</evidence>
<evidence type="ECO:0000313" key="12">
    <source>
        <dbReference type="EMBL" id="KQC84906.1"/>
    </source>
</evidence>
<feature type="domain" description="OmpR/PhoB-type" evidence="11">
    <location>
        <begin position="133"/>
        <end position="232"/>
    </location>
</feature>
<evidence type="ECO:0000256" key="8">
    <source>
        <dbReference type="PROSITE-ProRule" id="PRU00169"/>
    </source>
</evidence>
<dbReference type="PROSITE" id="PS50110">
    <property type="entry name" value="RESPONSE_REGULATORY"/>
    <property type="match status" value="1"/>
</dbReference>
<dbReference type="Gene3D" id="3.40.50.2300">
    <property type="match status" value="1"/>
</dbReference>
<keyword evidence="13" id="KW-1185">Reference proteome</keyword>
<dbReference type="GO" id="GO:0000976">
    <property type="term" value="F:transcription cis-regulatory region binding"/>
    <property type="evidence" value="ECO:0007669"/>
    <property type="project" value="TreeGrafter"/>
</dbReference>
<evidence type="ECO:0000256" key="1">
    <source>
        <dbReference type="ARBA" id="ARBA00018672"/>
    </source>
</evidence>
<dbReference type="RefSeq" id="WP_022015417.1">
    <property type="nucleotide sequence ID" value="NZ_DBGBRS010000009.1"/>
</dbReference>
<dbReference type="InterPro" id="IPR016032">
    <property type="entry name" value="Sig_transdc_resp-reg_C-effctor"/>
</dbReference>
<dbReference type="PANTHER" id="PTHR48111">
    <property type="entry name" value="REGULATOR OF RPOS"/>
    <property type="match status" value="1"/>
</dbReference>
<dbReference type="GO" id="GO:0000156">
    <property type="term" value="F:phosphorelay response regulator activity"/>
    <property type="evidence" value="ECO:0007669"/>
    <property type="project" value="TreeGrafter"/>
</dbReference>
<reference evidence="12 13" key="1">
    <citation type="submission" date="2015-10" db="EMBL/GenBank/DDBJ databases">
        <title>Butyribacter intestini gen. nov., sp. nov., a butyric acid-producing bacterium of the family Lachnospiraceae isolated from the human faeces.</title>
        <authorList>
            <person name="Zou Y."/>
            <person name="Xue W."/>
            <person name="Luo G."/>
            <person name="Lv M."/>
        </authorList>
    </citation>
    <scope>NUCLEOTIDE SEQUENCE [LARGE SCALE GENOMIC DNA]</scope>
    <source>
        <strain evidence="12 13">TF01-11</strain>
    </source>
</reference>
<dbReference type="GO" id="GO:0032993">
    <property type="term" value="C:protein-DNA complex"/>
    <property type="evidence" value="ECO:0007669"/>
    <property type="project" value="TreeGrafter"/>
</dbReference>
<dbReference type="Pfam" id="PF00072">
    <property type="entry name" value="Response_reg"/>
    <property type="match status" value="1"/>
</dbReference>
<keyword evidence="6" id="KW-0804">Transcription</keyword>
<dbReference type="GO" id="GO:0005829">
    <property type="term" value="C:cytosol"/>
    <property type="evidence" value="ECO:0007669"/>
    <property type="project" value="TreeGrafter"/>
</dbReference>
<gene>
    <name evidence="12" type="ORF">APZ18_09310</name>
</gene>
<accession>A0AAW3JRK5</accession>
<dbReference type="InterPro" id="IPR001867">
    <property type="entry name" value="OmpR/PhoB-type_DNA-bd"/>
</dbReference>
<evidence type="ECO:0000256" key="2">
    <source>
        <dbReference type="ARBA" id="ARBA00022553"/>
    </source>
</evidence>
<dbReference type="Proteomes" id="UP000050833">
    <property type="component" value="Unassembled WGS sequence"/>
</dbReference>
<feature type="domain" description="Response regulatory" evidence="10">
    <location>
        <begin position="3"/>
        <end position="116"/>
    </location>
</feature>
<feature type="DNA-binding region" description="OmpR/PhoB-type" evidence="9">
    <location>
        <begin position="133"/>
        <end position="232"/>
    </location>
</feature>
<dbReference type="FunFam" id="1.10.10.10:FF:000018">
    <property type="entry name" value="DNA-binding response regulator ResD"/>
    <property type="match status" value="1"/>
</dbReference>
<name>A0AAW3JRK5_9FIRM</name>
<dbReference type="Pfam" id="PF00486">
    <property type="entry name" value="Trans_reg_C"/>
    <property type="match status" value="1"/>
</dbReference>
<organism evidence="12 13">
    <name type="scientific">Butyribacter intestini</name>
    <dbReference type="NCBI Taxonomy" id="1703332"/>
    <lineage>
        <taxon>Bacteria</taxon>
        <taxon>Bacillati</taxon>
        <taxon>Bacillota</taxon>
        <taxon>Clostridia</taxon>
        <taxon>Lachnospirales</taxon>
        <taxon>Lachnospiraceae</taxon>
        <taxon>Butyribacter</taxon>
    </lineage>
</organism>
<dbReference type="EMBL" id="LLKB01000005">
    <property type="protein sequence ID" value="KQC84906.1"/>
    <property type="molecule type" value="Genomic_DNA"/>
</dbReference>
<evidence type="ECO:0000256" key="7">
    <source>
        <dbReference type="ARBA" id="ARBA00024867"/>
    </source>
</evidence>
<keyword evidence="3" id="KW-0902">Two-component regulatory system</keyword>
<dbReference type="InterPro" id="IPR036388">
    <property type="entry name" value="WH-like_DNA-bd_sf"/>
</dbReference>
<dbReference type="PANTHER" id="PTHR48111:SF2">
    <property type="entry name" value="RESPONSE REGULATOR SAER"/>
    <property type="match status" value="1"/>
</dbReference>
<evidence type="ECO:0000256" key="4">
    <source>
        <dbReference type="ARBA" id="ARBA00023015"/>
    </source>
</evidence>
<proteinExistence type="predicted"/>
<evidence type="ECO:0000256" key="3">
    <source>
        <dbReference type="ARBA" id="ARBA00023012"/>
    </source>
</evidence>
<sequence length="232" mass="26036">MYNIVICDDEKDIVDAIAIYLTSQGYNIFKAYNGKEAVELVGSMKVHLVVMDIMMPVMDGISAMSKIRENSNVPVILLTAKSEDTDKILGLNVGADDYVTKPFNPVELIARVKAQLRRYMTLGGGEVESKNDESEFVLGGIELNDSSKKVFVDGEEKELTPTEFEILKLFLKQPGKVIPPKEIYRKVWNDAPIGSEGTVAVHIRHLREKIEINPSEPRYLKVVWGQGYKCEI</sequence>
<dbReference type="InterPro" id="IPR039420">
    <property type="entry name" value="WalR-like"/>
</dbReference>
<dbReference type="GO" id="GO:0006355">
    <property type="term" value="P:regulation of DNA-templated transcription"/>
    <property type="evidence" value="ECO:0007669"/>
    <property type="project" value="InterPro"/>
</dbReference>